<keyword evidence="2" id="KW-0808">Transferase</keyword>
<dbReference type="InterPro" id="IPR045886">
    <property type="entry name" value="ThiF/MoeB/HesA"/>
</dbReference>
<keyword evidence="3" id="KW-1185">Reference proteome</keyword>
<dbReference type="RefSeq" id="WP_129212132.1">
    <property type="nucleotide sequence ID" value="NZ_REGR01000003.1"/>
</dbReference>
<dbReference type="PANTHER" id="PTHR10953">
    <property type="entry name" value="UBIQUITIN-ACTIVATING ENZYME E1"/>
    <property type="match status" value="1"/>
</dbReference>
<dbReference type="NCBIfam" id="NF004281">
    <property type="entry name" value="PRK05690.1"/>
    <property type="match status" value="1"/>
</dbReference>
<sequence>MTELNDTALLRYSRHILLPEIDIAGQERLLASRALIIGAGGLGSPVALYLASAGVGHLTIVDDDVVELTNLQRQIAHDTASLGHGKAESAAKRMRAMNPDIAVTPVAERLEGARLAELVAAHDLVLDCSDNFATRHAVNKAAVSARAPLVSGAAVRFSGQLAVFDSRVPASPCYHCLFPEEGEATDGPCATFGVLSPLVGVIGSLQAVEAVKLLSGLKPALGRLTLYDALTGDFRSLRVPRDPGCPVCGEPH</sequence>
<dbReference type="GO" id="GO:0016779">
    <property type="term" value="F:nucleotidyltransferase activity"/>
    <property type="evidence" value="ECO:0007669"/>
    <property type="project" value="UniProtKB-KW"/>
</dbReference>
<name>A0ABY0FEB1_9NEIS</name>
<dbReference type="Pfam" id="PF00899">
    <property type="entry name" value="ThiF"/>
    <property type="match status" value="1"/>
</dbReference>
<organism evidence="2 3">
    <name type="scientific">Crenobacter cavernae</name>
    <dbReference type="NCBI Taxonomy" id="2290923"/>
    <lineage>
        <taxon>Bacteria</taxon>
        <taxon>Pseudomonadati</taxon>
        <taxon>Pseudomonadota</taxon>
        <taxon>Betaproteobacteria</taxon>
        <taxon>Neisseriales</taxon>
        <taxon>Neisseriaceae</taxon>
        <taxon>Crenobacter</taxon>
    </lineage>
</organism>
<dbReference type="InterPro" id="IPR000594">
    <property type="entry name" value="ThiF_NAD_FAD-bd"/>
</dbReference>
<comment type="caution">
    <text evidence="2">The sequence shown here is derived from an EMBL/GenBank/DDBJ whole genome shotgun (WGS) entry which is preliminary data.</text>
</comment>
<evidence type="ECO:0000313" key="3">
    <source>
        <dbReference type="Proteomes" id="UP000290682"/>
    </source>
</evidence>
<dbReference type="CDD" id="cd00757">
    <property type="entry name" value="ThiF_MoeB_HesA_family"/>
    <property type="match status" value="1"/>
</dbReference>
<proteinExistence type="predicted"/>
<gene>
    <name evidence="2" type="primary">moeB</name>
    <name evidence="2" type="ORF">EBB06_05625</name>
</gene>
<reference evidence="2 3" key="1">
    <citation type="submission" date="2018-10" db="EMBL/GenBank/DDBJ databases">
        <title>Draft genome of Fastidiocella sp. strain 375T, a bacterium isolated from a karstic cave dripping water.</title>
        <authorList>
            <person name="Coelho C."/>
            <person name="Verissimo A."/>
            <person name="Tiago I."/>
        </authorList>
    </citation>
    <scope>NUCLEOTIDE SEQUENCE [LARGE SCALE GENOMIC DNA]</scope>
    <source>
        <strain evidence="2 3">CAVE-375</strain>
    </source>
</reference>
<dbReference type="SUPFAM" id="SSF69572">
    <property type="entry name" value="Activating enzymes of the ubiquitin-like proteins"/>
    <property type="match status" value="1"/>
</dbReference>
<evidence type="ECO:0000259" key="1">
    <source>
        <dbReference type="Pfam" id="PF00899"/>
    </source>
</evidence>
<dbReference type="EMBL" id="REGR01000003">
    <property type="protein sequence ID" value="RXZ44575.1"/>
    <property type="molecule type" value="Genomic_DNA"/>
</dbReference>
<dbReference type="PANTHER" id="PTHR10953:SF102">
    <property type="entry name" value="ADENYLYLTRANSFERASE AND SULFURTRANSFERASE MOCS3"/>
    <property type="match status" value="1"/>
</dbReference>
<dbReference type="Proteomes" id="UP000290682">
    <property type="component" value="Unassembled WGS sequence"/>
</dbReference>
<keyword evidence="2" id="KW-0548">Nucleotidyltransferase</keyword>
<protein>
    <submittedName>
        <fullName evidence="2">Molybdopterin-synthase adenylyltransferase MoeB</fullName>
    </submittedName>
</protein>
<feature type="domain" description="THIF-type NAD/FAD binding fold" evidence="1">
    <location>
        <begin position="12"/>
        <end position="247"/>
    </location>
</feature>
<dbReference type="Gene3D" id="3.40.50.720">
    <property type="entry name" value="NAD(P)-binding Rossmann-like Domain"/>
    <property type="match status" value="1"/>
</dbReference>
<accession>A0ABY0FEB1</accession>
<evidence type="ECO:0000313" key="2">
    <source>
        <dbReference type="EMBL" id="RXZ44575.1"/>
    </source>
</evidence>
<dbReference type="InterPro" id="IPR035985">
    <property type="entry name" value="Ubiquitin-activating_enz"/>
</dbReference>